<dbReference type="SUPFAM" id="SSF47323">
    <property type="entry name" value="Anticodon-binding domain of a subclass of class I aminoacyl-tRNA synthetases"/>
    <property type="match status" value="1"/>
</dbReference>
<evidence type="ECO:0000256" key="6">
    <source>
        <dbReference type="ARBA" id="ARBA00022917"/>
    </source>
</evidence>
<gene>
    <name evidence="9" type="primary">leuS</name>
    <name evidence="15" type="ORF">A2V69_01730</name>
</gene>
<keyword evidence="7 9" id="KW-0030">Aminoacyl-tRNA synthetase</keyword>
<evidence type="ECO:0000259" key="12">
    <source>
        <dbReference type="Pfam" id="PF08264"/>
    </source>
</evidence>
<evidence type="ECO:0000256" key="8">
    <source>
        <dbReference type="ARBA" id="ARBA00047469"/>
    </source>
</evidence>
<dbReference type="GO" id="GO:0004823">
    <property type="term" value="F:leucine-tRNA ligase activity"/>
    <property type="evidence" value="ECO:0007669"/>
    <property type="project" value="UniProtKB-UniRule"/>
</dbReference>
<dbReference type="CDD" id="cd07958">
    <property type="entry name" value="Anticodon_Ia_Leu_BEm"/>
    <property type="match status" value="1"/>
</dbReference>
<dbReference type="Pfam" id="PF08264">
    <property type="entry name" value="Anticodon_1"/>
    <property type="match status" value="1"/>
</dbReference>
<evidence type="ECO:0000259" key="13">
    <source>
        <dbReference type="Pfam" id="PF09334"/>
    </source>
</evidence>
<keyword evidence="2 9" id="KW-0963">Cytoplasm</keyword>
<comment type="caution">
    <text evidence="9">Lacks conserved residue(s) required for the propagation of feature annotation.</text>
</comment>
<dbReference type="SUPFAM" id="SSF52374">
    <property type="entry name" value="Nucleotidylyl transferase"/>
    <property type="match status" value="1"/>
</dbReference>
<dbReference type="GO" id="GO:0005829">
    <property type="term" value="C:cytosol"/>
    <property type="evidence" value="ECO:0007669"/>
    <property type="project" value="TreeGrafter"/>
</dbReference>
<dbReference type="STRING" id="1801990.A2V69_01730"/>
<dbReference type="HAMAP" id="MF_00049_B">
    <property type="entry name" value="Leu_tRNA_synth_B"/>
    <property type="match status" value="1"/>
</dbReference>
<dbReference type="InterPro" id="IPR025709">
    <property type="entry name" value="Leu_tRNA-synth_edit"/>
</dbReference>
<name>A0A1G2F520_9BACT</name>
<evidence type="ECO:0000313" key="15">
    <source>
        <dbReference type="EMBL" id="OGZ33119.1"/>
    </source>
</evidence>
<evidence type="ECO:0000256" key="3">
    <source>
        <dbReference type="ARBA" id="ARBA00022598"/>
    </source>
</evidence>
<feature type="domain" description="Methionyl/Leucyl tRNA synthetase" evidence="13">
    <location>
        <begin position="35"/>
        <end position="188"/>
    </location>
</feature>
<dbReference type="InterPro" id="IPR009080">
    <property type="entry name" value="tRNAsynth_Ia_anticodon-bd"/>
</dbReference>
<dbReference type="AlphaFoldDB" id="A0A1G2F520"/>
<dbReference type="InterPro" id="IPR002302">
    <property type="entry name" value="Leu-tRNA-ligase"/>
</dbReference>
<evidence type="ECO:0000259" key="11">
    <source>
        <dbReference type="Pfam" id="PF00133"/>
    </source>
</evidence>
<dbReference type="InterPro" id="IPR013155">
    <property type="entry name" value="M/V/L/I-tRNA-synth_anticd-bd"/>
</dbReference>
<evidence type="ECO:0000256" key="5">
    <source>
        <dbReference type="ARBA" id="ARBA00022840"/>
    </source>
</evidence>
<keyword evidence="3 9" id="KW-0436">Ligase</keyword>
<dbReference type="NCBIfam" id="TIGR00396">
    <property type="entry name" value="leuS_bact"/>
    <property type="match status" value="1"/>
</dbReference>
<accession>A0A1G2F520</accession>
<dbReference type="Gene3D" id="3.40.50.620">
    <property type="entry name" value="HUPs"/>
    <property type="match status" value="2"/>
</dbReference>
<keyword evidence="4 9" id="KW-0547">Nucleotide-binding</keyword>
<feature type="domain" description="Aminoacyl-tRNA synthetase class Ia" evidence="11">
    <location>
        <begin position="410"/>
        <end position="616"/>
    </location>
</feature>
<dbReference type="GO" id="GO:0006429">
    <property type="term" value="P:leucyl-tRNA aminoacylation"/>
    <property type="evidence" value="ECO:0007669"/>
    <property type="project" value="UniProtKB-UniRule"/>
</dbReference>
<dbReference type="Pfam" id="PF13603">
    <property type="entry name" value="tRNA-synt_1_2"/>
    <property type="match status" value="1"/>
</dbReference>
<dbReference type="Pfam" id="PF09334">
    <property type="entry name" value="tRNA-synt_1g"/>
    <property type="match status" value="1"/>
</dbReference>
<dbReference type="Gene3D" id="1.10.730.10">
    <property type="entry name" value="Isoleucyl-tRNA Synthetase, Domain 1"/>
    <property type="match status" value="1"/>
</dbReference>
<organism evidence="15 16">
    <name type="scientific">Candidatus Portnoybacteria bacterium RBG_13_40_8</name>
    <dbReference type="NCBI Taxonomy" id="1801990"/>
    <lineage>
        <taxon>Bacteria</taxon>
        <taxon>Candidatus Portnoyibacteriota</taxon>
    </lineage>
</organism>
<protein>
    <recommendedName>
        <fullName evidence="9">Leucine--tRNA ligase</fullName>
        <ecNumber evidence="9">6.1.1.4</ecNumber>
    </recommendedName>
    <alternativeName>
        <fullName evidence="9">Leucyl-tRNA synthetase</fullName>
        <shortName evidence="9">LeuRS</shortName>
    </alternativeName>
</protein>
<dbReference type="InterPro" id="IPR009008">
    <property type="entry name" value="Val/Leu/Ile-tRNA-synth_edit"/>
</dbReference>
<dbReference type="InterPro" id="IPR014729">
    <property type="entry name" value="Rossmann-like_a/b/a_fold"/>
</dbReference>
<dbReference type="Proteomes" id="UP000177810">
    <property type="component" value="Unassembled WGS sequence"/>
</dbReference>
<evidence type="ECO:0000256" key="4">
    <source>
        <dbReference type="ARBA" id="ARBA00022741"/>
    </source>
</evidence>
<reference evidence="15 16" key="1">
    <citation type="journal article" date="2016" name="Nat. Commun.">
        <title>Thousands of microbial genomes shed light on interconnected biogeochemical processes in an aquifer system.</title>
        <authorList>
            <person name="Anantharaman K."/>
            <person name="Brown C.T."/>
            <person name="Hug L.A."/>
            <person name="Sharon I."/>
            <person name="Castelle C.J."/>
            <person name="Probst A.J."/>
            <person name="Thomas B.C."/>
            <person name="Singh A."/>
            <person name="Wilkins M.J."/>
            <person name="Karaoz U."/>
            <person name="Brodie E.L."/>
            <person name="Williams K.H."/>
            <person name="Hubbard S.S."/>
            <person name="Banfield J.F."/>
        </authorList>
    </citation>
    <scope>NUCLEOTIDE SEQUENCE [LARGE SCALE GENOMIC DNA]</scope>
</reference>
<dbReference type="InterPro" id="IPR015413">
    <property type="entry name" value="Methionyl/Leucyl_tRNA_Synth"/>
</dbReference>
<dbReference type="FunFam" id="1.10.730.10:FF:000002">
    <property type="entry name" value="Leucine--tRNA ligase"/>
    <property type="match status" value="1"/>
</dbReference>
<keyword evidence="5 9" id="KW-0067">ATP-binding</keyword>
<feature type="binding site" evidence="9">
    <location>
        <position position="579"/>
    </location>
    <ligand>
        <name>ATP</name>
        <dbReference type="ChEBI" id="CHEBI:30616"/>
    </ligand>
</feature>
<comment type="subcellular location">
    <subcellularLocation>
        <location evidence="9">Cytoplasm</location>
    </subcellularLocation>
</comment>
<dbReference type="GO" id="GO:0005524">
    <property type="term" value="F:ATP binding"/>
    <property type="evidence" value="ECO:0007669"/>
    <property type="project" value="UniProtKB-UniRule"/>
</dbReference>
<dbReference type="Pfam" id="PF00133">
    <property type="entry name" value="tRNA-synt_1"/>
    <property type="match status" value="1"/>
</dbReference>
<dbReference type="FunFam" id="3.40.50.620:FF:000056">
    <property type="entry name" value="Leucine--tRNA ligase"/>
    <property type="match status" value="1"/>
</dbReference>
<evidence type="ECO:0000313" key="16">
    <source>
        <dbReference type="Proteomes" id="UP000177810"/>
    </source>
</evidence>
<sequence>MDYNPQKIESKWQKYWEKLGLDRAKNFDKRKKQYILVEFPYPSGDGLHIGQVRSYAALDAVCRKKRMEGYNVLYPMGWDAFGLPTENYAIKTGIHPIEATKKNTDNFRRQLKMMGLSFDWSREINTTDPEYYKWTQWIFLKMFEKGLAYQSEMPINWCSGCKIGLANEEVIGGKCERCGAETEKKRQKQWMLKITAYADRLIDDLKKVDYSERIKTQQINWIGKSEGTTIKFKIVDEFIEVFTTRIDTIFGVTALVLAPEHSLIENLKLKIENWNEVQNYIKNAKKKSELERTDLEKEKTGIELKGVYAINFLNNEKIPVWVGDYVIAAYGGGAVMVVPAHDKRDYEFAQKYGLEIREVVSGGDISKEAFVDYGTLVNSGQFNGLESEEAIKKITEWIDKNKLGRKQINYHLHDWIFSRQHYWGEPIPIIHCEKCGIVPVPEKDLPVKLPYVKKYKPTNTGESPLAAIKEWVNVKCPKCGGPAKRETDTMPNWAGSNWYYIRYCDPKNDKKIADPKKLKYWMPVDWYNGGMEHTTLHLLYSRFIYKFLYDIKAVPAFEPYAKRRSHGIVLGVDGRKMSKSFGNVVNPDEVVKKYGADSLRLYEMFMGPYEEAINWSTEGLEGCWRFLKRIWVLFNQENKISKITTKNLVQKLHYTIKKIGDDLENMKFNTAVASMMELVNLWSEKSNVLSKKDAENFLKILAPFCPYICEELFQKLKTQNSKLKTIFLEKWPEYNEKLIKKETIELVIQVNGKVRDKIEVSAEISKEEAEKLALSTDKIKKWLGDNKPKVVIFVKGKLINIVI</sequence>
<dbReference type="GO" id="GO:0002161">
    <property type="term" value="F:aminoacyl-tRNA deacylase activity"/>
    <property type="evidence" value="ECO:0007669"/>
    <property type="project" value="InterPro"/>
</dbReference>
<dbReference type="PANTHER" id="PTHR43740">
    <property type="entry name" value="LEUCYL-TRNA SYNTHETASE"/>
    <property type="match status" value="1"/>
</dbReference>
<evidence type="ECO:0000256" key="1">
    <source>
        <dbReference type="ARBA" id="ARBA00005594"/>
    </source>
</evidence>
<dbReference type="EC" id="6.1.1.4" evidence="9"/>
<dbReference type="Gene3D" id="3.10.20.590">
    <property type="match status" value="1"/>
</dbReference>
<feature type="domain" description="Leucyl-tRNA synthetase editing" evidence="14">
    <location>
        <begin position="220"/>
        <end position="398"/>
    </location>
</feature>
<dbReference type="PRINTS" id="PR00985">
    <property type="entry name" value="TRNASYNTHLEU"/>
</dbReference>
<dbReference type="CDD" id="cd00812">
    <property type="entry name" value="LeuRS_core"/>
    <property type="match status" value="1"/>
</dbReference>
<comment type="caution">
    <text evidence="15">The sequence shown here is derived from an EMBL/GenBank/DDBJ whole genome shotgun (WGS) entry which is preliminary data.</text>
</comment>
<dbReference type="InterPro" id="IPR002300">
    <property type="entry name" value="aa-tRNA-synth_Ia"/>
</dbReference>
<comment type="catalytic activity">
    <reaction evidence="8 9">
        <text>tRNA(Leu) + L-leucine + ATP = L-leucyl-tRNA(Leu) + AMP + diphosphate</text>
        <dbReference type="Rhea" id="RHEA:11688"/>
        <dbReference type="Rhea" id="RHEA-COMP:9613"/>
        <dbReference type="Rhea" id="RHEA-COMP:9622"/>
        <dbReference type="ChEBI" id="CHEBI:30616"/>
        <dbReference type="ChEBI" id="CHEBI:33019"/>
        <dbReference type="ChEBI" id="CHEBI:57427"/>
        <dbReference type="ChEBI" id="CHEBI:78442"/>
        <dbReference type="ChEBI" id="CHEBI:78494"/>
        <dbReference type="ChEBI" id="CHEBI:456215"/>
        <dbReference type="EC" id="6.1.1.4"/>
    </reaction>
</comment>
<dbReference type="PANTHER" id="PTHR43740:SF2">
    <property type="entry name" value="LEUCINE--TRNA LIGASE, MITOCHONDRIAL"/>
    <property type="match status" value="1"/>
</dbReference>
<evidence type="ECO:0000256" key="10">
    <source>
        <dbReference type="RuleBase" id="RU363039"/>
    </source>
</evidence>
<dbReference type="EMBL" id="MHMT01000004">
    <property type="protein sequence ID" value="OGZ33119.1"/>
    <property type="molecule type" value="Genomic_DNA"/>
</dbReference>
<comment type="similarity">
    <text evidence="1 9 10">Belongs to the class-I aminoacyl-tRNA synthetase family.</text>
</comment>
<evidence type="ECO:0000259" key="14">
    <source>
        <dbReference type="Pfam" id="PF13603"/>
    </source>
</evidence>
<dbReference type="SUPFAM" id="SSF50677">
    <property type="entry name" value="ValRS/IleRS/LeuRS editing domain"/>
    <property type="match status" value="1"/>
</dbReference>
<evidence type="ECO:0000256" key="9">
    <source>
        <dbReference type="HAMAP-Rule" id="MF_00049"/>
    </source>
</evidence>
<evidence type="ECO:0000256" key="7">
    <source>
        <dbReference type="ARBA" id="ARBA00023146"/>
    </source>
</evidence>
<keyword evidence="6 9" id="KW-0648">Protein biosynthesis</keyword>
<dbReference type="FunFam" id="3.40.50.620:FF:000003">
    <property type="entry name" value="Leucine--tRNA ligase"/>
    <property type="match status" value="1"/>
</dbReference>
<evidence type="ECO:0000256" key="2">
    <source>
        <dbReference type="ARBA" id="ARBA00022490"/>
    </source>
</evidence>
<proteinExistence type="inferred from homology"/>
<feature type="short sequence motif" description="'KMSKS' region" evidence="9">
    <location>
        <begin position="576"/>
        <end position="580"/>
    </location>
</feature>
<feature type="domain" description="Methionyl/Valyl/Leucyl/Isoleucyl-tRNA synthetase anticodon-binding" evidence="12">
    <location>
        <begin position="646"/>
        <end position="766"/>
    </location>
</feature>